<dbReference type="SUPFAM" id="SSF46689">
    <property type="entry name" value="Homeodomain-like"/>
    <property type="match status" value="1"/>
</dbReference>
<reference evidence="5 6" key="1">
    <citation type="submission" date="2019-12" db="EMBL/GenBank/DDBJ databases">
        <title>Rhizobium genotypes associated with high levels of biological nitrogen fixation by grain legumes in a temperate-maritime cropping system.</title>
        <authorList>
            <person name="Maluk M."/>
            <person name="Francesc Ferrando Molina F."/>
            <person name="Lopez Del Egido L."/>
            <person name="Lafos M."/>
            <person name="Langarica-Fuentes A."/>
            <person name="Gebre Yohannes G."/>
            <person name="Young M.W."/>
            <person name="Martin P."/>
            <person name="Gantlett R."/>
            <person name="Kenicer G."/>
            <person name="Hawes C."/>
            <person name="Begg G.S."/>
            <person name="Quilliam R.S."/>
            <person name="Squire G.R."/>
            <person name="Poole P.S."/>
            <person name="Young P.W."/>
            <person name="Iannetta P.M."/>
            <person name="James E.K."/>
        </authorList>
    </citation>
    <scope>NUCLEOTIDE SEQUENCE [LARGE SCALE GENOMIC DNA]</scope>
    <source>
        <strain evidence="5 6">JHI1118</strain>
    </source>
</reference>
<evidence type="ECO:0000313" key="6">
    <source>
        <dbReference type="Proteomes" id="UP000483035"/>
    </source>
</evidence>
<dbReference type="GO" id="GO:0003677">
    <property type="term" value="F:DNA binding"/>
    <property type="evidence" value="ECO:0007669"/>
    <property type="project" value="UniProtKB-UniRule"/>
</dbReference>
<evidence type="ECO:0000256" key="3">
    <source>
        <dbReference type="SAM" id="MobiDB-lite"/>
    </source>
</evidence>
<dbReference type="InterPro" id="IPR001647">
    <property type="entry name" value="HTH_TetR"/>
</dbReference>
<feature type="domain" description="HTH tetR-type" evidence="4">
    <location>
        <begin position="31"/>
        <end position="91"/>
    </location>
</feature>
<dbReference type="Gene3D" id="1.10.357.10">
    <property type="entry name" value="Tetracycline Repressor, domain 2"/>
    <property type="match status" value="1"/>
</dbReference>
<dbReference type="AlphaFoldDB" id="A0A6L9U7X7"/>
<dbReference type="Proteomes" id="UP000483035">
    <property type="component" value="Unassembled WGS sequence"/>
</dbReference>
<evidence type="ECO:0000313" key="5">
    <source>
        <dbReference type="EMBL" id="NEI72055.1"/>
    </source>
</evidence>
<evidence type="ECO:0000256" key="1">
    <source>
        <dbReference type="ARBA" id="ARBA00023125"/>
    </source>
</evidence>
<feature type="DNA-binding region" description="H-T-H motif" evidence="2">
    <location>
        <begin position="54"/>
        <end position="73"/>
    </location>
</feature>
<dbReference type="PROSITE" id="PS50977">
    <property type="entry name" value="HTH_TETR_2"/>
    <property type="match status" value="1"/>
</dbReference>
<evidence type="ECO:0000256" key="2">
    <source>
        <dbReference type="PROSITE-ProRule" id="PRU00335"/>
    </source>
</evidence>
<evidence type="ECO:0000259" key="4">
    <source>
        <dbReference type="PROSITE" id="PS50977"/>
    </source>
</evidence>
<dbReference type="InterPro" id="IPR009057">
    <property type="entry name" value="Homeodomain-like_sf"/>
</dbReference>
<protein>
    <submittedName>
        <fullName evidence="5">TetR family transcriptional regulator</fullName>
    </submittedName>
</protein>
<gene>
    <name evidence="5" type="ORF">GR212_20945</name>
</gene>
<accession>A0A6L9U7X7</accession>
<dbReference type="EMBL" id="WUEY01000010">
    <property type="protein sequence ID" value="NEI72055.1"/>
    <property type="molecule type" value="Genomic_DNA"/>
</dbReference>
<organism evidence="5 6">
    <name type="scientific">Rhizobium lusitanum</name>
    <dbReference type="NCBI Taxonomy" id="293958"/>
    <lineage>
        <taxon>Bacteria</taxon>
        <taxon>Pseudomonadati</taxon>
        <taxon>Pseudomonadota</taxon>
        <taxon>Alphaproteobacteria</taxon>
        <taxon>Hyphomicrobiales</taxon>
        <taxon>Rhizobiaceae</taxon>
        <taxon>Rhizobium/Agrobacterium group</taxon>
        <taxon>Rhizobium</taxon>
    </lineage>
</organism>
<keyword evidence="1 2" id="KW-0238">DNA-binding</keyword>
<comment type="caution">
    <text evidence="5">The sequence shown here is derived from an EMBL/GenBank/DDBJ whole genome shotgun (WGS) entry which is preliminary data.</text>
</comment>
<proteinExistence type="predicted"/>
<name>A0A6L9U7X7_9HYPH</name>
<feature type="region of interest" description="Disordered" evidence="3">
    <location>
        <begin position="1"/>
        <end position="23"/>
    </location>
</feature>
<sequence length="231" mass="26758">MWRHDRPRGETVSATPPSRAKKEVVKQTAGRMTREVWIEAAIAALIADGIANVKIQVMAKALAVSRSSFYWFFADLQELHRELLEYWLRKNTSPILERALRPAPTVTKAVCHVFECWVDPNLFNPRLDAAVRSWGQVDAAVRAVVDQADDQRVDAVTRMFLRYDYPEDEAFIRARVLYFTQIGHYTLGMRDDREMRLRLLRPYLLSFTGRRASDEEVDAFETLMRRVQPNG</sequence>